<comment type="caution">
    <text evidence="2">The sequence shown here is derived from an EMBL/GenBank/DDBJ whole genome shotgun (WGS) entry which is preliminary data.</text>
</comment>
<accession>A0A9P0Z5Q3</accession>
<feature type="compositionally biased region" description="Polar residues" evidence="1">
    <location>
        <begin position="8"/>
        <end position="18"/>
    </location>
</feature>
<feature type="region of interest" description="Disordered" evidence="1">
    <location>
        <begin position="116"/>
        <end position="149"/>
    </location>
</feature>
<proteinExistence type="predicted"/>
<organism evidence="2 3">
    <name type="scientific">Cuscuta europaea</name>
    <name type="common">European dodder</name>
    <dbReference type="NCBI Taxonomy" id="41803"/>
    <lineage>
        <taxon>Eukaryota</taxon>
        <taxon>Viridiplantae</taxon>
        <taxon>Streptophyta</taxon>
        <taxon>Embryophyta</taxon>
        <taxon>Tracheophyta</taxon>
        <taxon>Spermatophyta</taxon>
        <taxon>Magnoliopsida</taxon>
        <taxon>eudicotyledons</taxon>
        <taxon>Gunneridae</taxon>
        <taxon>Pentapetalae</taxon>
        <taxon>asterids</taxon>
        <taxon>lamiids</taxon>
        <taxon>Solanales</taxon>
        <taxon>Convolvulaceae</taxon>
        <taxon>Cuscuteae</taxon>
        <taxon>Cuscuta</taxon>
        <taxon>Cuscuta subgen. Cuscuta</taxon>
    </lineage>
</organism>
<dbReference type="EMBL" id="CAMAPE010000019">
    <property type="protein sequence ID" value="CAH9087778.1"/>
    <property type="molecule type" value="Genomic_DNA"/>
</dbReference>
<sequence length="220" mass="24200">MEGRPMPTRNNLRGQTLVASIGASRSASRGSRGGRGGREGRGSHGCYRARIVNDGHVSSMYETNTEEYDATYVPETGHEETPYDGGDFDTDEEDNDESDARFTQLGELFEWYQKEKQRRDLRRQTRRAPSGGSGQGSWGASRAISGTSQGGRGGDFYVRISKYLNGARALGFKSFDSTSDITVVADWIKKVKDAARDTQITPDVKLTIASRLLEGIASTW</sequence>
<evidence type="ECO:0000256" key="1">
    <source>
        <dbReference type="SAM" id="MobiDB-lite"/>
    </source>
</evidence>
<reference evidence="2" key="1">
    <citation type="submission" date="2022-07" db="EMBL/GenBank/DDBJ databases">
        <authorList>
            <person name="Macas J."/>
            <person name="Novak P."/>
            <person name="Neumann P."/>
        </authorList>
    </citation>
    <scope>NUCLEOTIDE SEQUENCE</scope>
</reference>
<name>A0A9P0Z5Q3_CUSEU</name>
<evidence type="ECO:0000313" key="3">
    <source>
        <dbReference type="Proteomes" id="UP001152484"/>
    </source>
</evidence>
<dbReference type="AlphaFoldDB" id="A0A9P0Z5Q3"/>
<feature type="compositionally biased region" description="Acidic residues" evidence="1">
    <location>
        <begin position="86"/>
        <end position="97"/>
    </location>
</feature>
<protein>
    <submittedName>
        <fullName evidence="2">Uncharacterized protein</fullName>
    </submittedName>
</protein>
<keyword evidence="3" id="KW-1185">Reference proteome</keyword>
<gene>
    <name evidence="2" type="ORF">CEURO_LOCUS10234</name>
</gene>
<feature type="region of interest" description="Disordered" evidence="1">
    <location>
        <begin position="1"/>
        <end position="47"/>
    </location>
</feature>
<dbReference type="Proteomes" id="UP001152484">
    <property type="component" value="Unassembled WGS sequence"/>
</dbReference>
<feature type="region of interest" description="Disordered" evidence="1">
    <location>
        <begin position="71"/>
        <end position="99"/>
    </location>
</feature>
<dbReference type="OrthoDB" id="2272416at2759"/>
<evidence type="ECO:0000313" key="2">
    <source>
        <dbReference type="EMBL" id="CAH9087778.1"/>
    </source>
</evidence>
<feature type="compositionally biased region" description="Low complexity" evidence="1">
    <location>
        <begin position="19"/>
        <end position="30"/>
    </location>
</feature>